<dbReference type="EMBL" id="BOSE01000001">
    <property type="protein sequence ID" value="GIP15203.1"/>
    <property type="molecule type" value="Genomic_DNA"/>
</dbReference>
<accession>A0A920CXD8</accession>
<feature type="transmembrane region" description="Helical" evidence="1">
    <location>
        <begin position="52"/>
        <end position="72"/>
    </location>
</feature>
<dbReference type="Proteomes" id="UP000683139">
    <property type="component" value="Unassembled WGS sequence"/>
</dbReference>
<sequence length="257" mass="28906">MKKSDRIWRWSGFVIGKLSGAGFAFSLCALYILHSSSYDMYEFSEYLSYPLLWIILYVYGVICSFVIDLLAFRFPRIIGRLKVVLYVLAGFSFFFIQGINVYTVVAGIVGALCALLFYGGTILSHQNRLFKYGFAFVIPLAIMIISTIDFTEKKGWQETRTDSTYEASFGYFNGKHEIPIEVERGETLTFSVSVLNKNGGGHGYHIRTDGHPRVAMREAGADQLSFRSEEGGTYRIVVTGDHLKGSIRINWEVSGGK</sequence>
<gene>
    <name evidence="2" type="ORF">J40TS1_08450</name>
</gene>
<dbReference type="RefSeq" id="WP_213513411.1">
    <property type="nucleotide sequence ID" value="NZ_BOSE01000001.1"/>
</dbReference>
<reference evidence="2" key="1">
    <citation type="submission" date="2021-03" db="EMBL/GenBank/DDBJ databases">
        <title>Antimicrobial resistance genes in bacteria isolated from Japanese honey, and their potential for conferring macrolide and lincosamide resistance in the American foulbrood pathogen Paenibacillus larvae.</title>
        <authorList>
            <person name="Okamoto M."/>
            <person name="Kumagai M."/>
            <person name="Kanamori H."/>
            <person name="Takamatsu D."/>
        </authorList>
    </citation>
    <scope>NUCLEOTIDE SEQUENCE</scope>
    <source>
        <strain evidence="2">J40TS1</strain>
    </source>
</reference>
<dbReference type="AlphaFoldDB" id="A0A920CXD8"/>
<comment type="caution">
    <text evidence="2">The sequence shown here is derived from an EMBL/GenBank/DDBJ whole genome shotgun (WGS) entry which is preliminary data.</text>
</comment>
<keyword evidence="1" id="KW-0812">Transmembrane</keyword>
<feature type="transmembrane region" description="Helical" evidence="1">
    <location>
        <begin position="12"/>
        <end position="32"/>
    </location>
</feature>
<evidence type="ECO:0000313" key="2">
    <source>
        <dbReference type="EMBL" id="GIP15203.1"/>
    </source>
</evidence>
<keyword evidence="1" id="KW-1133">Transmembrane helix</keyword>
<proteinExistence type="predicted"/>
<evidence type="ECO:0000313" key="3">
    <source>
        <dbReference type="Proteomes" id="UP000683139"/>
    </source>
</evidence>
<evidence type="ECO:0000256" key="1">
    <source>
        <dbReference type="SAM" id="Phobius"/>
    </source>
</evidence>
<keyword evidence="3" id="KW-1185">Reference proteome</keyword>
<keyword evidence="1" id="KW-0472">Membrane</keyword>
<protein>
    <submittedName>
        <fullName evidence="2">Uncharacterized protein</fullName>
    </submittedName>
</protein>
<name>A0A920CXD8_9BACL</name>
<feature type="transmembrane region" description="Helical" evidence="1">
    <location>
        <begin position="84"/>
        <end position="117"/>
    </location>
</feature>
<feature type="transmembrane region" description="Helical" evidence="1">
    <location>
        <begin position="129"/>
        <end position="150"/>
    </location>
</feature>
<organism evidence="2 3">
    <name type="scientific">Paenibacillus montaniterrae</name>
    <dbReference type="NCBI Taxonomy" id="429341"/>
    <lineage>
        <taxon>Bacteria</taxon>
        <taxon>Bacillati</taxon>
        <taxon>Bacillota</taxon>
        <taxon>Bacilli</taxon>
        <taxon>Bacillales</taxon>
        <taxon>Paenibacillaceae</taxon>
        <taxon>Paenibacillus</taxon>
    </lineage>
</organism>